<sequence>MVTAWTRIMDKRPSDRTEAELGAISERLRGIAAFEKYHPSLLHQMCLFGYYEDLDKGVTLFRQGDKGTNWYAVLAGSLDVQVIQPEQDTLTLCTLGIGTAFGESILDNSPHSATVVTNEHCELLRIEQRDFRAIWERNSHLMEDIVSPLSILRTKSVLHRQVDGKTPNGNANGSVRPFSPQQRQDTLTTPPDGPNPALPILQEPSTALSRAGWVLRTLMVSHNPDLIRDRTFQNRTVRRCAVGSEMVDWLLQRGSVRVRIHSRAQAVGMFQALMEEGVISHVTNEHQFKDKYLLYRFREDQLHELGTPTLDDRQQAESELPDVLENLLQLYPDAVFRMILRKPKKERTEEDLEYIYDDLLHINALSHLSSNVKKELAGVLVFESHPNSGTVLFNQGDEGKSWYIILKGSVNVVIHGKGTVCSLHESDDFGKLALVNDAPRAATIVTRENNCHFLRVDKEDFNNIIRDVEANTVRLKEHGQDVLLLQKIPTDSRTADGLQSHDKYTVMAGTPQKMLEHLLETRIDQRNEDSTDTFLEDFLLTHPIFMPSHQLCPELMRHYRIDVTNEQQDKDFLVANKKRVLQFVQIWENIIRSAFYEDECIATFLQELNEAVVEDCTKYALHEELSTLSKIIDNKVKYEKDVLGVVHRWKIGPYGQIRLLSVSESQEEERMEFRRFLKATDEVVFRVYCADHTYTTIKTPVGATAEAIKRSAAEKLGFKDELLLVEVKSTAERVIFKDSEVSVSTGLSVNGRIFLTPCDKVDSLTPLPEQEGPTDGTGVILETLNSLDIAYNMTVYEWDLFSCVHEYELIYQVFGRHQFRKIVANLDVFLRRFNEVQHWVATEMTLCTNLSRRVALLRKFIKIAAHCREYQNMNGFFAVVMGLSNVAVSRMSQTWEKLPSKLKRTFTEFEALIDPSRNHRRYRLTVSKLVPPVIPFMPLLLKDMTFSHEGNKTYMEGLLNFEKMHMIAQTLRTIRHCRSQPLVLEPPPGNKCQQEVRNYVRNLRIIDNQKRLTQLSDSLEPRRPT</sequence>
<dbReference type="SMART" id="SM00049">
    <property type="entry name" value="DEP"/>
    <property type="match status" value="1"/>
</dbReference>
<evidence type="ECO:0000256" key="2">
    <source>
        <dbReference type="PROSITE-ProRule" id="PRU00168"/>
    </source>
</evidence>
<dbReference type="CDD" id="cd04437">
    <property type="entry name" value="DEP_Epac"/>
    <property type="match status" value="1"/>
</dbReference>
<dbReference type="Pfam" id="PF00618">
    <property type="entry name" value="RasGEF_N"/>
    <property type="match status" value="1"/>
</dbReference>
<gene>
    <name evidence="8" type="ORF">JTE90_008106</name>
</gene>
<dbReference type="InterPro" id="IPR008937">
    <property type="entry name" value="Ras-like_GEF"/>
</dbReference>
<evidence type="ECO:0000313" key="9">
    <source>
        <dbReference type="Proteomes" id="UP000827092"/>
    </source>
</evidence>
<dbReference type="CDD" id="cd00155">
    <property type="entry name" value="RasGEF"/>
    <property type="match status" value="1"/>
</dbReference>
<feature type="domain" description="Cyclic nucleotide-binding" evidence="5">
    <location>
        <begin position="364"/>
        <end position="465"/>
    </location>
</feature>
<keyword evidence="9" id="KW-1185">Reference proteome</keyword>
<dbReference type="InterPro" id="IPR000591">
    <property type="entry name" value="DEP_dom"/>
</dbReference>
<feature type="region of interest" description="Disordered" evidence="3">
    <location>
        <begin position="161"/>
        <end position="201"/>
    </location>
</feature>
<dbReference type="Gene3D" id="2.60.120.10">
    <property type="entry name" value="Jelly Rolls"/>
    <property type="match status" value="2"/>
</dbReference>
<dbReference type="GO" id="GO:0005085">
    <property type="term" value="F:guanyl-nucleotide exchange factor activity"/>
    <property type="evidence" value="ECO:0007669"/>
    <property type="project" value="UniProtKB-KW"/>
</dbReference>
<dbReference type="PRINTS" id="PR00103">
    <property type="entry name" value="CAMPKINASE"/>
</dbReference>
<protein>
    <recommendedName>
        <fullName evidence="10">Rap guanine nucleotide exchange factor 4</fullName>
    </recommendedName>
</protein>
<feature type="domain" description="Ras-GEF" evidence="4">
    <location>
        <begin position="785"/>
        <end position="1022"/>
    </location>
</feature>
<dbReference type="GO" id="GO:0007265">
    <property type="term" value="P:Ras protein signal transduction"/>
    <property type="evidence" value="ECO:0007669"/>
    <property type="project" value="TreeGrafter"/>
</dbReference>
<dbReference type="InterPro" id="IPR036390">
    <property type="entry name" value="WH_DNA-bd_sf"/>
</dbReference>
<evidence type="ECO:0008006" key="10">
    <source>
        <dbReference type="Google" id="ProtNLM"/>
    </source>
</evidence>
<evidence type="ECO:0000313" key="8">
    <source>
        <dbReference type="EMBL" id="KAG8189793.1"/>
    </source>
</evidence>
<dbReference type="SUPFAM" id="SSF54236">
    <property type="entry name" value="Ubiquitin-like"/>
    <property type="match status" value="1"/>
</dbReference>
<dbReference type="CDD" id="cd06224">
    <property type="entry name" value="REM"/>
    <property type="match status" value="1"/>
</dbReference>
<dbReference type="PROSITE" id="PS50186">
    <property type="entry name" value="DEP"/>
    <property type="match status" value="1"/>
</dbReference>
<dbReference type="Pfam" id="PF00610">
    <property type="entry name" value="DEP"/>
    <property type="match status" value="1"/>
</dbReference>
<dbReference type="EMBL" id="JAFNEN010000203">
    <property type="protein sequence ID" value="KAG8189793.1"/>
    <property type="molecule type" value="Genomic_DNA"/>
</dbReference>
<dbReference type="InterPro" id="IPR000595">
    <property type="entry name" value="cNMP-bd_dom"/>
</dbReference>
<dbReference type="Gene3D" id="3.10.20.90">
    <property type="entry name" value="Phosphatidylinositol 3-kinase Catalytic Subunit, Chain A, domain 1"/>
    <property type="match status" value="1"/>
</dbReference>
<accession>A0AAV6V1C1</accession>
<dbReference type="PROSITE" id="PS50042">
    <property type="entry name" value="CNMP_BINDING_3"/>
    <property type="match status" value="2"/>
</dbReference>
<dbReference type="Proteomes" id="UP000827092">
    <property type="component" value="Unassembled WGS sequence"/>
</dbReference>
<dbReference type="InterPro" id="IPR000651">
    <property type="entry name" value="Ras-like_Gua-exchang_fac_N"/>
</dbReference>
<proteinExistence type="predicted"/>
<dbReference type="InterPro" id="IPR036964">
    <property type="entry name" value="RASGEF_cat_dom_sf"/>
</dbReference>
<dbReference type="Gene3D" id="1.10.10.10">
    <property type="entry name" value="Winged helix-like DNA-binding domain superfamily/Winged helix DNA-binding domain"/>
    <property type="match status" value="1"/>
</dbReference>
<dbReference type="AlphaFoldDB" id="A0AAV6V1C1"/>
<feature type="domain" description="N-terminal Ras-GEF" evidence="7">
    <location>
        <begin position="502"/>
        <end position="636"/>
    </location>
</feature>
<dbReference type="SUPFAM" id="SSF48366">
    <property type="entry name" value="Ras GEF"/>
    <property type="match status" value="1"/>
</dbReference>
<dbReference type="SMART" id="SM00100">
    <property type="entry name" value="cNMP"/>
    <property type="match status" value="2"/>
</dbReference>
<dbReference type="CDD" id="cd00038">
    <property type="entry name" value="CAP_ED"/>
    <property type="match status" value="2"/>
</dbReference>
<dbReference type="InterPro" id="IPR014710">
    <property type="entry name" value="RmlC-like_jellyroll"/>
</dbReference>
<evidence type="ECO:0000259" key="7">
    <source>
        <dbReference type="PROSITE" id="PS50212"/>
    </source>
</evidence>
<feature type="domain" description="Cyclic nucleotide-binding" evidence="5">
    <location>
        <begin position="33"/>
        <end position="134"/>
    </location>
</feature>
<dbReference type="Pfam" id="PF00027">
    <property type="entry name" value="cNMP_binding"/>
    <property type="match status" value="2"/>
</dbReference>
<dbReference type="Gene3D" id="1.10.8.1240">
    <property type="match status" value="1"/>
</dbReference>
<dbReference type="PROSITE" id="PS50212">
    <property type="entry name" value="RASGEF_NTER"/>
    <property type="match status" value="1"/>
</dbReference>
<dbReference type="SUPFAM" id="SSF51206">
    <property type="entry name" value="cAMP-binding domain-like"/>
    <property type="match status" value="2"/>
</dbReference>
<feature type="domain" description="DEP" evidence="6">
    <location>
        <begin position="227"/>
        <end position="299"/>
    </location>
</feature>
<dbReference type="InterPro" id="IPR029071">
    <property type="entry name" value="Ubiquitin-like_domsf"/>
</dbReference>
<dbReference type="PANTHER" id="PTHR23113">
    <property type="entry name" value="GUANINE NUCLEOTIDE EXCHANGE FACTOR"/>
    <property type="match status" value="1"/>
</dbReference>
<name>A0AAV6V1C1_9ARAC</name>
<dbReference type="InterPro" id="IPR018490">
    <property type="entry name" value="cNMP-bd_dom_sf"/>
</dbReference>
<dbReference type="InterPro" id="IPR023578">
    <property type="entry name" value="Ras_GEF_dom_sf"/>
</dbReference>
<dbReference type="SUPFAM" id="SSF46785">
    <property type="entry name" value="Winged helix' DNA-binding domain"/>
    <property type="match status" value="1"/>
</dbReference>
<feature type="compositionally biased region" description="Polar residues" evidence="3">
    <location>
        <begin position="167"/>
        <end position="189"/>
    </location>
</feature>
<dbReference type="Gene3D" id="1.10.840.10">
    <property type="entry name" value="Ras guanine-nucleotide exchange factors catalytic domain"/>
    <property type="match status" value="1"/>
</dbReference>
<dbReference type="InterPro" id="IPR001895">
    <property type="entry name" value="RASGEF_cat_dom"/>
</dbReference>
<dbReference type="SMART" id="SM00229">
    <property type="entry name" value="RasGEFN"/>
    <property type="match status" value="1"/>
</dbReference>
<evidence type="ECO:0000256" key="3">
    <source>
        <dbReference type="SAM" id="MobiDB-lite"/>
    </source>
</evidence>
<evidence type="ECO:0000259" key="5">
    <source>
        <dbReference type="PROSITE" id="PS50042"/>
    </source>
</evidence>
<evidence type="ECO:0000256" key="1">
    <source>
        <dbReference type="ARBA" id="ARBA00022658"/>
    </source>
</evidence>
<dbReference type="PROSITE" id="PS50009">
    <property type="entry name" value="RASGEF_CAT"/>
    <property type="match status" value="1"/>
</dbReference>
<evidence type="ECO:0000259" key="4">
    <source>
        <dbReference type="PROSITE" id="PS50009"/>
    </source>
</evidence>
<reference evidence="8 9" key="1">
    <citation type="journal article" date="2022" name="Nat. Ecol. Evol.">
        <title>A masculinizing supergene underlies an exaggerated male reproductive morph in a spider.</title>
        <authorList>
            <person name="Hendrickx F."/>
            <person name="De Corte Z."/>
            <person name="Sonet G."/>
            <person name="Van Belleghem S.M."/>
            <person name="Kostlbacher S."/>
            <person name="Vangestel C."/>
        </authorList>
    </citation>
    <scope>NUCLEOTIDE SEQUENCE [LARGE SCALE GENOMIC DNA]</scope>
    <source>
        <strain evidence="8">W744_W776</strain>
    </source>
</reference>
<organism evidence="8 9">
    <name type="scientific">Oedothorax gibbosus</name>
    <dbReference type="NCBI Taxonomy" id="931172"/>
    <lineage>
        <taxon>Eukaryota</taxon>
        <taxon>Metazoa</taxon>
        <taxon>Ecdysozoa</taxon>
        <taxon>Arthropoda</taxon>
        <taxon>Chelicerata</taxon>
        <taxon>Arachnida</taxon>
        <taxon>Araneae</taxon>
        <taxon>Araneomorphae</taxon>
        <taxon>Entelegynae</taxon>
        <taxon>Araneoidea</taxon>
        <taxon>Linyphiidae</taxon>
        <taxon>Erigoninae</taxon>
        <taxon>Oedothorax</taxon>
    </lineage>
</organism>
<comment type="caution">
    <text evidence="8">The sequence shown here is derived from an EMBL/GenBank/DDBJ whole genome shotgun (WGS) entry which is preliminary data.</text>
</comment>
<dbReference type="FunFam" id="1.10.840.10:FF:000002">
    <property type="entry name" value="Rap guanine nucleotide exchange factor 4"/>
    <property type="match status" value="1"/>
</dbReference>
<keyword evidence="1 2" id="KW-0344">Guanine-nucleotide releasing factor</keyword>
<dbReference type="PANTHER" id="PTHR23113:SF327">
    <property type="entry name" value="EXCHANGE PROTEIN DIRECTLY ACTIVATED BY CAMP, ISOFORM E"/>
    <property type="match status" value="1"/>
</dbReference>
<dbReference type="InterPro" id="IPR036388">
    <property type="entry name" value="WH-like_DNA-bd_sf"/>
</dbReference>
<evidence type="ECO:0000259" key="6">
    <source>
        <dbReference type="PROSITE" id="PS50186"/>
    </source>
</evidence>
<dbReference type="PROSITE" id="PS00720">
    <property type="entry name" value="RASGEF"/>
    <property type="match status" value="1"/>
</dbReference>
<dbReference type="SMART" id="SM00147">
    <property type="entry name" value="RasGEF"/>
    <property type="match status" value="1"/>
</dbReference>
<dbReference type="Pfam" id="PF00617">
    <property type="entry name" value="RasGEF"/>
    <property type="match status" value="1"/>
</dbReference>
<dbReference type="InterPro" id="IPR019804">
    <property type="entry name" value="Ras_G-nucl-exch_fac_CS"/>
</dbReference>
<dbReference type="Gene3D" id="1.20.870.10">
    <property type="entry name" value="Son of sevenless (SoS) protein Chain: S domain 1"/>
    <property type="match status" value="1"/>
</dbReference>
<dbReference type="GO" id="GO:0005886">
    <property type="term" value="C:plasma membrane"/>
    <property type="evidence" value="ECO:0007669"/>
    <property type="project" value="TreeGrafter"/>
</dbReference>